<dbReference type="Proteomes" id="UP000193355">
    <property type="component" value="Unassembled WGS sequence"/>
</dbReference>
<dbReference type="Pfam" id="PF00293">
    <property type="entry name" value="NUDIX"/>
    <property type="match status" value="1"/>
</dbReference>
<comment type="cofactor">
    <cofactor evidence="2">
        <name>Mg(2+)</name>
        <dbReference type="ChEBI" id="CHEBI:18420"/>
    </cofactor>
</comment>
<comment type="cofactor">
    <cofactor evidence="1">
        <name>Mn(2+)</name>
        <dbReference type="ChEBI" id="CHEBI:29035"/>
    </cofactor>
</comment>
<keyword evidence="9" id="KW-1185">Reference proteome</keyword>
<keyword evidence="3" id="KW-0479">Metal-binding</keyword>
<dbReference type="InterPro" id="IPR000086">
    <property type="entry name" value="NUDIX_hydrolase_dom"/>
</dbReference>
<dbReference type="InterPro" id="IPR045121">
    <property type="entry name" value="CoAse"/>
</dbReference>
<dbReference type="Gene3D" id="3.90.79.10">
    <property type="entry name" value="Nucleoside Triphosphate Pyrophosphohydrolase"/>
    <property type="match status" value="1"/>
</dbReference>
<accession>A0A1X7KPZ1</accession>
<evidence type="ECO:0000256" key="5">
    <source>
        <dbReference type="ARBA" id="ARBA00022842"/>
    </source>
</evidence>
<evidence type="ECO:0000256" key="1">
    <source>
        <dbReference type="ARBA" id="ARBA00001936"/>
    </source>
</evidence>
<keyword evidence="4" id="KW-0378">Hydrolase</keyword>
<reference evidence="9" key="1">
    <citation type="submission" date="2017-04" db="EMBL/GenBank/DDBJ databases">
        <authorList>
            <person name="Varghese N."/>
            <person name="Submissions S."/>
        </authorList>
    </citation>
    <scope>NUCLEOTIDE SEQUENCE [LARGE SCALE GENOMIC DNA]</scope>
    <source>
        <strain evidence="9">USBA 82</strain>
    </source>
</reference>
<evidence type="ECO:0000256" key="2">
    <source>
        <dbReference type="ARBA" id="ARBA00001946"/>
    </source>
</evidence>
<dbReference type="PANTHER" id="PTHR12992:SF11">
    <property type="entry name" value="MITOCHONDRIAL COENZYME A DIPHOSPHATASE NUDT8"/>
    <property type="match status" value="1"/>
</dbReference>
<gene>
    <name evidence="8" type="ORF">SAMN06275492_1347</name>
</gene>
<keyword evidence="5" id="KW-0460">Magnesium</keyword>
<dbReference type="STRING" id="561720.SAMN06275492_1347"/>
<dbReference type="AlphaFoldDB" id="A0A1X7KPZ1"/>
<proteinExistence type="predicted"/>
<dbReference type="GO" id="GO:0010945">
    <property type="term" value="F:coenzyme A diphosphatase activity"/>
    <property type="evidence" value="ECO:0007669"/>
    <property type="project" value="InterPro"/>
</dbReference>
<evidence type="ECO:0000256" key="6">
    <source>
        <dbReference type="ARBA" id="ARBA00023211"/>
    </source>
</evidence>
<keyword evidence="6" id="KW-0464">Manganese</keyword>
<evidence type="ECO:0000259" key="7">
    <source>
        <dbReference type="PROSITE" id="PS51462"/>
    </source>
</evidence>
<dbReference type="GO" id="GO:0046872">
    <property type="term" value="F:metal ion binding"/>
    <property type="evidence" value="ECO:0007669"/>
    <property type="project" value="UniProtKB-KW"/>
</dbReference>
<evidence type="ECO:0000313" key="8">
    <source>
        <dbReference type="EMBL" id="SMG43669.1"/>
    </source>
</evidence>
<evidence type="ECO:0000256" key="3">
    <source>
        <dbReference type="ARBA" id="ARBA00022723"/>
    </source>
</evidence>
<protein>
    <submittedName>
        <fullName evidence="8">NUDIX domain-containing protein</fullName>
    </submittedName>
</protein>
<dbReference type="InterPro" id="IPR015797">
    <property type="entry name" value="NUDIX_hydrolase-like_dom_sf"/>
</dbReference>
<dbReference type="PANTHER" id="PTHR12992">
    <property type="entry name" value="NUDIX HYDROLASE"/>
    <property type="match status" value="1"/>
</dbReference>
<dbReference type="SUPFAM" id="SSF55811">
    <property type="entry name" value="Nudix"/>
    <property type="match status" value="1"/>
</dbReference>
<dbReference type="EMBL" id="FXBB01000034">
    <property type="protein sequence ID" value="SMG43669.1"/>
    <property type="molecule type" value="Genomic_DNA"/>
</dbReference>
<evidence type="ECO:0000313" key="9">
    <source>
        <dbReference type="Proteomes" id="UP000193355"/>
    </source>
</evidence>
<dbReference type="PROSITE" id="PS51462">
    <property type="entry name" value="NUDIX"/>
    <property type="match status" value="1"/>
</dbReference>
<dbReference type="CDD" id="cd03426">
    <property type="entry name" value="NUDIX_CoAse_Nudt7"/>
    <property type="match status" value="1"/>
</dbReference>
<sequence length="191" mass="21438">MEVSPYVEWCDFFDDKTPYRWGAVLVSLFDMPQGPRIALILRPESMKIHGGQVAFPGGSVDIGDRTPWDTACREAYEEIGITEKDLVYMGCLSPEDVLVSRFKVVPVLARGARYMTEKDFRPSPQEVSRLIFCDPTGISSNPVTVEGEYKGTRYDYPVYPLEEGIDIWGATARILRRALDSGILSFDGLKS</sequence>
<feature type="domain" description="Nudix hydrolase" evidence="7">
    <location>
        <begin position="19"/>
        <end position="157"/>
    </location>
</feature>
<name>A0A1X7KPZ1_9BACT</name>
<organism evidence="8 9">
    <name type="scientific">Dethiosulfovibrio salsuginis</name>
    <dbReference type="NCBI Taxonomy" id="561720"/>
    <lineage>
        <taxon>Bacteria</taxon>
        <taxon>Thermotogati</taxon>
        <taxon>Synergistota</taxon>
        <taxon>Synergistia</taxon>
        <taxon>Synergistales</taxon>
        <taxon>Dethiosulfovibrionaceae</taxon>
        <taxon>Dethiosulfovibrio</taxon>
    </lineage>
</organism>
<evidence type="ECO:0000256" key="4">
    <source>
        <dbReference type="ARBA" id="ARBA00022801"/>
    </source>
</evidence>